<organism evidence="8 9">
    <name type="scientific">Trema orientale</name>
    <name type="common">Charcoal tree</name>
    <name type="synonym">Celtis orientalis</name>
    <dbReference type="NCBI Taxonomy" id="63057"/>
    <lineage>
        <taxon>Eukaryota</taxon>
        <taxon>Viridiplantae</taxon>
        <taxon>Streptophyta</taxon>
        <taxon>Embryophyta</taxon>
        <taxon>Tracheophyta</taxon>
        <taxon>Spermatophyta</taxon>
        <taxon>Magnoliopsida</taxon>
        <taxon>eudicotyledons</taxon>
        <taxon>Gunneridae</taxon>
        <taxon>Pentapetalae</taxon>
        <taxon>rosids</taxon>
        <taxon>fabids</taxon>
        <taxon>Rosales</taxon>
        <taxon>Cannabaceae</taxon>
        <taxon>Trema</taxon>
    </lineage>
</organism>
<dbReference type="Pfam" id="PF23598">
    <property type="entry name" value="LRR_14"/>
    <property type="match status" value="1"/>
</dbReference>
<evidence type="ECO:0000259" key="4">
    <source>
        <dbReference type="Pfam" id="PF00931"/>
    </source>
</evidence>
<evidence type="ECO:0000313" key="9">
    <source>
        <dbReference type="Proteomes" id="UP000237000"/>
    </source>
</evidence>
<dbReference type="PRINTS" id="PR00364">
    <property type="entry name" value="DISEASERSIST"/>
</dbReference>
<dbReference type="SUPFAM" id="SSF52058">
    <property type="entry name" value="L domain-like"/>
    <property type="match status" value="1"/>
</dbReference>
<feature type="domain" description="NB-ARC" evidence="4">
    <location>
        <begin position="182"/>
        <end position="356"/>
    </location>
</feature>
<feature type="domain" description="Disease resistance R13L4/SHOC-2-like LRR" evidence="7">
    <location>
        <begin position="563"/>
        <end position="895"/>
    </location>
</feature>
<dbReference type="PANTHER" id="PTHR23155:SF1052">
    <property type="entry name" value="DISEASE RESISTANCE PROTEIN RPM1"/>
    <property type="match status" value="1"/>
</dbReference>
<dbReference type="GO" id="GO:0043531">
    <property type="term" value="F:ADP binding"/>
    <property type="evidence" value="ECO:0007669"/>
    <property type="project" value="InterPro"/>
</dbReference>
<sequence length="946" mass="108622">MAETAVGLVVDKLIPLLTEEAYLLRGIHKEVEEIRCDLDYIMAFLKDADTRAQMDHSTNSSHSVKVWVEKLRGAAFEVEDVIDEYTRLMSRQQSQHRHTVIGFLRKSACLVIKLKPRHDIASKIKDIKQKIKDINTRSASFGFNSALQQGSTSSSSQTNTWYDPRKDSCYLKETEVVGFESSRDELIGMLEGGPPRRSVLSVVGMGGLGKTTLAHQVYGRKKGSFDCHAWIAVSQSYKNEELLRELMKQFCQARQDPIPEGIDTLNEDTMTIRLRDYLLGKSYFVVFDDVWDIHFWSNIQNSLPDDYEKSGRIVITTRDVEIANSCRKSSHVHIHHLQPLPQEKAWELFRNKTFQYEFEGRCPTHLERISQEIVKRCQGLPLAIVVIAGLLSTKNKTVDEWKKLLTSLSSELESNKHLKSIKKILSLSYNDLPYYLKSCFLYFGIFPEDYSVRCGRLVRQWIAEGFVKLKKNKTLEVVAGEYLAELVSRNLVQVSNLHFDGRTKTLRVHDLLREIILNNMADSWFCQVLSENHPNFHGLTRRMSIMNGPSFDVIRSIGSRISHVRSLYFFDKDEIPNHILNAFTTDFKLLKVLDFEDASTLDHLPKDIGSLFHLKYLSVRRTKVRLLPKSIGELENLETLDVKQSLVQELPVEIKRLCKLRHLVASHKDVNKMGSMNWLTGVKVESKIGQLKALQKLCYIEANVVGVDIIKELSELTELRKLGIIRLRSEDGSKLCDCIQRMNHLESLCVYSTSEDATIDLESMSSPPLFLQRLALMGFLRKLPEWITSLQNLVRLHVYWSKLEDDPLKTLKNLHNLLELVILHDAYYGEKLQFEEGAFPKLKVLGLRSLSKLRLLVIEEGALCSLEVLEIGHSPLLKELSCGFQHLRNLKRVSFREMPTNFLMFHNFQSLQSTGAIIGLFHTIDGKLWRYGCEEVTKVLEYMRGT</sequence>
<protein>
    <submittedName>
        <fullName evidence="8">NB-ARC domain, LRR domain containing protein</fullName>
    </submittedName>
</protein>
<dbReference type="Proteomes" id="UP000237000">
    <property type="component" value="Unassembled WGS sequence"/>
</dbReference>
<dbReference type="InterPro" id="IPR027417">
    <property type="entry name" value="P-loop_NTPase"/>
</dbReference>
<dbReference type="Pfam" id="PF00931">
    <property type="entry name" value="NB-ARC"/>
    <property type="match status" value="1"/>
</dbReference>
<dbReference type="FunFam" id="1.10.10.10:FF:000322">
    <property type="entry name" value="Probable disease resistance protein At1g63360"/>
    <property type="match status" value="1"/>
</dbReference>
<dbReference type="InterPro" id="IPR002182">
    <property type="entry name" value="NB-ARC"/>
</dbReference>
<dbReference type="SUPFAM" id="SSF52540">
    <property type="entry name" value="P-loop containing nucleoside triphosphate hydrolases"/>
    <property type="match status" value="1"/>
</dbReference>
<keyword evidence="1" id="KW-0677">Repeat</keyword>
<dbReference type="InterPro" id="IPR038005">
    <property type="entry name" value="RX-like_CC"/>
</dbReference>
<evidence type="ECO:0000313" key="8">
    <source>
        <dbReference type="EMBL" id="PON60204.1"/>
    </source>
</evidence>
<keyword evidence="2" id="KW-0547">Nucleotide-binding</keyword>
<reference evidence="9" key="1">
    <citation type="submission" date="2016-06" db="EMBL/GenBank/DDBJ databases">
        <title>Parallel loss of symbiosis genes in relatives of nitrogen-fixing non-legume Parasponia.</title>
        <authorList>
            <person name="Van Velzen R."/>
            <person name="Holmer R."/>
            <person name="Bu F."/>
            <person name="Rutten L."/>
            <person name="Van Zeijl A."/>
            <person name="Liu W."/>
            <person name="Santuari L."/>
            <person name="Cao Q."/>
            <person name="Sharma T."/>
            <person name="Shen D."/>
            <person name="Roswanjaya Y."/>
            <person name="Wardhani T."/>
            <person name="Kalhor M.S."/>
            <person name="Jansen J."/>
            <person name="Van den Hoogen J."/>
            <person name="Gungor B."/>
            <person name="Hartog M."/>
            <person name="Hontelez J."/>
            <person name="Verver J."/>
            <person name="Yang W.-C."/>
            <person name="Schijlen E."/>
            <person name="Repin R."/>
            <person name="Schilthuizen M."/>
            <person name="Schranz E."/>
            <person name="Heidstra R."/>
            <person name="Miyata K."/>
            <person name="Fedorova E."/>
            <person name="Kohlen W."/>
            <person name="Bisseling T."/>
            <person name="Smit S."/>
            <person name="Geurts R."/>
        </authorList>
    </citation>
    <scope>NUCLEOTIDE SEQUENCE [LARGE SCALE GENOMIC DNA]</scope>
    <source>
        <strain evidence="9">cv. RG33-2</strain>
    </source>
</reference>
<dbReference type="Pfam" id="PF23559">
    <property type="entry name" value="WHD_DRP"/>
    <property type="match status" value="1"/>
</dbReference>
<dbReference type="Gene3D" id="1.20.5.4130">
    <property type="match status" value="1"/>
</dbReference>
<evidence type="ECO:0000259" key="5">
    <source>
        <dbReference type="Pfam" id="PF18052"/>
    </source>
</evidence>
<dbReference type="InterPro" id="IPR041118">
    <property type="entry name" value="Rx_N"/>
</dbReference>
<dbReference type="Gene3D" id="3.40.50.300">
    <property type="entry name" value="P-loop containing nucleotide triphosphate hydrolases"/>
    <property type="match status" value="1"/>
</dbReference>
<feature type="domain" description="Disease resistance protein winged helix" evidence="6">
    <location>
        <begin position="445"/>
        <end position="516"/>
    </location>
</feature>
<comment type="caution">
    <text evidence="8">The sequence shown here is derived from an EMBL/GenBank/DDBJ whole genome shotgun (WGS) entry which is preliminary data.</text>
</comment>
<dbReference type="Gene3D" id="1.10.8.430">
    <property type="entry name" value="Helical domain of apoptotic protease-activating factors"/>
    <property type="match status" value="1"/>
</dbReference>
<keyword evidence="3" id="KW-0611">Plant defense</keyword>
<dbReference type="PANTHER" id="PTHR23155">
    <property type="entry name" value="DISEASE RESISTANCE PROTEIN RP"/>
    <property type="match status" value="1"/>
</dbReference>
<dbReference type="GO" id="GO:0098542">
    <property type="term" value="P:defense response to other organism"/>
    <property type="evidence" value="ECO:0007669"/>
    <property type="project" value="TreeGrafter"/>
</dbReference>
<dbReference type="FunFam" id="1.10.8.430:FF:000003">
    <property type="entry name" value="Probable disease resistance protein At5g66910"/>
    <property type="match status" value="1"/>
</dbReference>
<feature type="domain" description="Disease resistance N-terminal" evidence="5">
    <location>
        <begin position="5"/>
        <end position="98"/>
    </location>
</feature>
<dbReference type="Gene3D" id="3.80.10.10">
    <property type="entry name" value="Ribonuclease Inhibitor"/>
    <property type="match status" value="1"/>
</dbReference>
<dbReference type="InterPro" id="IPR036388">
    <property type="entry name" value="WH-like_DNA-bd_sf"/>
</dbReference>
<proteinExistence type="predicted"/>
<name>A0A2P5CGP5_TREOI</name>
<dbReference type="InterPro" id="IPR042197">
    <property type="entry name" value="Apaf_helical"/>
</dbReference>
<dbReference type="InterPro" id="IPR058922">
    <property type="entry name" value="WHD_DRP"/>
</dbReference>
<evidence type="ECO:0000259" key="6">
    <source>
        <dbReference type="Pfam" id="PF23559"/>
    </source>
</evidence>
<dbReference type="OrthoDB" id="598235at2759"/>
<dbReference type="AlphaFoldDB" id="A0A2P5CGP5"/>
<accession>A0A2P5CGP5</accession>
<gene>
    <name evidence="8" type="ORF">TorRG33x02_285380</name>
</gene>
<evidence type="ECO:0000256" key="3">
    <source>
        <dbReference type="ARBA" id="ARBA00022821"/>
    </source>
</evidence>
<dbReference type="EMBL" id="JXTC01000367">
    <property type="protein sequence ID" value="PON60204.1"/>
    <property type="molecule type" value="Genomic_DNA"/>
</dbReference>
<keyword evidence="9" id="KW-1185">Reference proteome</keyword>
<evidence type="ECO:0000259" key="7">
    <source>
        <dbReference type="Pfam" id="PF23598"/>
    </source>
</evidence>
<dbReference type="InParanoid" id="A0A2P5CGP5"/>
<dbReference type="Pfam" id="PF18052">
    <property type="entry name" value="Rx_N"/>
    <property type="match status" value="1"/>
</dbReference>
<dbReference type="InterPro" id="IPR055414">
    <property type="entry name" value="LRR_R13L4/SHOC2-like"/>
</dbReference>
<evidence type="ECO:0000256" key="2">
    <source>
        <dbReference type="ARBA" id="ARBA00022741"/>
    </source>
</evidence>
<dbReference type="InterPro" id="IPR044974">
    <property type="entry name" value="Disease_R_plants"/>
</dbReference>
<dbReference type="CDD" id="cd14798">
    <property type="entry name" value="RX-CC_like"/>
    <property type="match status" value="1"/>
</dbReference>
<evidence type="ECO:0000256" key="1">
    <source>
        <dbReference type="ARBA" id="ARBA00022737"/>
    </source>
</evidence>
<dbReference type="InterPro" id="IPR032675">
    <property type="entry name" value="LRR_dom_sf"/>
</dbReference>
<dbReference type="Gene3D" id="1.10.10.10">
    <property type="entry name" value="Winged helix-like DNA-binding domain superfamily/Winged helix DNA-binding domain"/>
    <property type="match status" value="1"/>
</dbReference>